<dbReference type="PROSITE" id="PS51257">
    <property type="entry name" value="PROKAR_LIPOPROTEIN"/>
    <property type="match status" value="1"/>
</dbReference>
<dbReference type="Gene3D" id="3.30.310.170">
    <property type="entry name" value="Outer membrane protein assembly factor BamC"/>
    <property type="match status" value="1"/>
</dbReference>
<protein>
    <submittedName>
        <fullName evidence="1">Outer membrane protein assembly factor BamC</fullName>
    </submittedName>
</protein>
<evidence type="ECO:0000313" key="1">
    <source>
        <dbReference type="EMBL" id="SHO55835.1"/>
    </source>
</evidence>
<dbReference type="EMBL" id="FRFG01000019">
    <property type="protein sequence ID" value="SHO55835.1"/>
    <property type="molecule type" value="Genomic_DNA"/>
</dbReference>
<name>A0A1M7YTB1_9VIBR</name>
<dbReference type="AlphaFoldDB" id="A0A1M7YTB1"/>
<sequence>MKNWHQLVCCSLAVLTISACSDSALERQQAEGDFDYLNENALIPWKYPHGVKPQFDHEYDIPKGEFHGVLGENVDIRPPQEFLALIPGVSVETSQGYVTFWSAKSQVADQIWQISLQFLESKHAQVTRKGEQSVDAKWVEWQSEDEESVLEAHYHLTRVNKARRFGVQLSMPGLRSASGSDDVSVYAKERYTMKMVNKIATIYDAQMRVTSNRLQQAPKSIPVSMGTDRSGLPVMIARSDYDNLWRRLPLVLSQSGFSVEDRNRSQGTIKVKYSSPDDDFWSALGVKPLPLSSGSYTVLLGDLENRTSLNMTSSDGKPVKEDVLKAFVPVMTALLK</sequence>
<dbReference type="RefSeq" id="WP_073581242.1">
    <property type="nucleotide sequence ID" value="NZ_AP024897.1"/>
</dbReference>
<keyword evidence="2" id="KW-1185">Reference proteome</keyword>
<dbReference type="Gene3D" id="3.30.530.50">
    <property type="match status" value="1"/>
</dbReference>
<organism evidence="1 2">
    <name type="scientific">Vibrio quintilis</name>
    <dbReference type="NCBI Taxonomy" id="1117707"/>
    <lineage>
        <taxon>Bacteria</taxon>
        <taxon>Pseudomonadati</taxon>
        <taxon>Pseudomonadota</taxon>
        <taxon>Gammaproteobacteria</taxon>
        <taxon>Vibrionales</taxon>
        <taxon>Vibrionaceae</taxon>
        <taxon>Vibrio</taxon>
    </lineage>
</organism>
<accession>A0A1M7YTB1</accession>
<proteinExistence type="predicted"/>
<reference evidence="2" key="1">
    <citation type="submission" date="2016-12" db="EMBL/GenBank/DDBJ databases">
        <authorList>
            <person name="Rodrigo-Torres L."/>
            <person name="Arahal R.D."/>
            <person name="Lucena T."/>
        </authorList>
    </citation>
    <scope>NUCLEOTIDE SEQUENCE [LARGE SCALE GENOMIC DNA]</scope>
</reference>
<gene>
    <name evidence="1" type="primary">bamC</name>
    <name evidence="1" type="ORF">VQ7734_01596</name>
</gene>
<dbReference type="STRING" id="1117707.VQ7734_01596"/>
<dbReference type="InterPro" id="IPR042268">
    <property type="entry name" value="BamC_C"/>
</dbReference>
<dbReference type="Proteomes" id="UP000184600">
    <property type="component" value="Unassembled WGS sequence"/>
</dbReference>
<dbReference type="OrthoDB" id="5686855at2"/>
<dbReference type="Pfam" id="PF06804">
    <property type="entry name" value="Lipoprotein_18"/>
    <property type="match status" value="1"/>
</dbReference>
<dbReference type="InterPro" id="IPR010653">
    <property type="entry name" value="NlpB/DapX"/>
</dbReference>
<evidence type="ECO:0000313" key="2">
    <source>
        <dbReference type="Proteomes" id="UP000184600"/>
    </source>
</evidence>